<dbReference type="InterPro" id="IPR024654">
    <property type="entry name" value="Calcineurin-like_PHP_lpxH"/>
</dbReference>
<comment type="similarity">
    <text evidence="1">Belongs to the metallophosphoesterase superfamily. YfcE family.</text>
</comment>
<feature type="domain" description="Calcineurin-like phosphoesterase" evidence="2">
    <location>
        <begin position="20"/>
        <end position="169"/>
    </location>
</feature>
<keyword evidence="4" id="KW-1185">Reference proteome</keyword>
<dbReference type="Proteomes" id="UP000295717">
    <property type="component" value="Unassembled WGS sequence"/>
</dbReference>
<gene>
    <name evidence="3" type="ORF">EDC35_11054</name>
</gene>
<name>A0A4R3MTF9_9GAMM</name>
<evidence type="ECO:0000256" key="1">
    <source>
        <dbReference type="ARBA" id="ARBA00008950"/>
    </source>
</evidence>
<accession>A0A4R3MTF9</accession>
<proteinExistence type="inferred from homology"/>
<organism evidence="3 4">
    <name type="scientific">Thiobaca trueperi</name>
    <dbReference type="NCBI Taxonomy" id="127458"/>
    <lineage>
        <taxon>Bacteria</taxon>
        <taxon>Pseudomonadati</taxon>
        <taxon>Pseudomonadota</taxon>
        <taxon>Gammaproteobacteria</taxon>
        <taxon>Chromatiales</taxon>
        <taxon>Chromatiaceae</taxon>
        <taxon>Thiobaca</taxon>
    </lineage>
</organism>
<dbReference type="SUPFAM" id="SSF56300">
    <property type="entry name" value="Metallo-dependent phosphatases"/>
    <property type="match status" value="1"/>
</dbReference>
<sequence length="207" mass="22702">MSVTHHPPILDTVAAMPLVRVAILADTHGALDPRVREVVESCDLAVHGGDIGHAAILAQIQPRLGRVLAVFGNNDVARKWPAEDRALLVHLPECLEQPLPGGSLVVIHGHQIPARHRHRLLRRRFPRARTIVYGHSHLLTVDLDAPPWVVNPGAAGRSRTHGGPSCLVLIATPTDWRIESHRFALSSFHRGLGYTCLHECHQPAQTT</sequence>
<evidence type="ECO:0000313" key="4">
    <source>
        <dbReference type="Proteomes" id="UP000295717"/>
    </source>
</evidence>
<protein>
    <recommendedName>
        <fullName evidence="2">Calcineurin-like phosphoesterase domain-containing protein</fullName>
    </recommendedName>
</protein>
<comment type="caution">
    <text evidence="3">The sequence shown here is derived from an EMBL/GenBank/DDBJ whole genome shotgun (WGS) entry which is preliminary data.</text>
</comment>
<evidence type="ECO:0000313" key="3">
    <source>
        <dbReference type="EMBL" id="TCT19007.1"/>
    </source>
</evidence>
<dbReference type="Gene3D" id="3.60.21.10">
    <property type="match status" value="1"/>
</dbReference>
<evidence type="ECO:0000259" key="2">
    <source>
        <dbReference type="Pfam" id="PF12850"/>
    </source>
</evidence>
<reference evidence="3 4" key="1">
    <citation type="submission" date="2019-03" db="EMBL/GenBank/DDBJ databases">
        <title>Genomic Encyclopedia of Type Strains, Phase IV (KMG-IV): sequencing the most valuable type-strain genomes for metagenomic binning, comparative biology and taxonomic classification.</title>
        <authorList>
            <person name="Goeker M."/>
        </authorList>
    </citation>
    <scope>NUCLEOTIDE SEQUENCE [LARGE SCALE GENOMIC DNA]</scope>
    <source>
        <strain evidence="3 4">DSM 13587</strain>
    </source>
</reference>
<dbReference type="EMBL" id="SMAO01000010">
    <property type="protein sequence ID" value="TCT19007.1"/>
    <property type="molecule type" value="Genomic_DNA"/>
</dbReference>
<dbReference type="AlphaFoldDB" id="A0A4R3MTF9"/>
<dbReference type="Pfam" id="PF12850">
    <property type="entry name" value="Metallophos_2"/>
    <property type="match status" value="1"/>
</dbReference>
<dbReference type="InterPro" id="IPR029052">
    <property type="entry name" value="Metallo-depent_PP-like"/>
</dbReference>